<dbReference type="Gene3D" id="1.20.1600.10">
    <property type="entry name" value="Outer membrane efflux proteins (OEP)"/>
    <property type="match status" value="1"/>
</dbReference>
<keyword evidence="4" id="KW-1185">Reference proteome</keyword>
<dbReference type="Pfam" id="PF02321">
    <property type="entry name" value="OEP"/>
    <property type="match status" value="1"/>
</dbReference>
<feature type="chain" id="PRO_5015709128" evidence="2">
    <location>
        <begin position="22"/>
        <end position="422"/>
    </location>
</feature>
<evidence type="ECO:0000313" key="3">
    <source>
        <dbReference type="EMBL" id="PRY52797.1"/>
    </source>
</evidence>
<sequence>MKIRSLIIGILLTSVANTASARDTLSLSMTQAETMFLQQNAQLIAQRYETEQAKAEIITARLFDNPELDYENLFYNHETRRFLETSMATGQYNASITQIIRLAGKRNKNIQLAKTGVKLSESAYADLMRTLRFELRSTFYKAYYTQLSVSVYDQQVRSLQKLLSASESQLESGNIALKDIIRIKSRLYSLMGEYATVQNELQSLKSELMLLIRSGSSRELVLNGDGVDPDTFRPEERSFPGLLDSARANRADLQLARTEMKLAENLLSVQKAMAIPDIGISLSYDLKGNYPEKYTGVGISMPIPLFNRNQGEIKKAKVGIEASKLGLTRQEEIVENELYNSYQTALKTAKLYSSLDTTFSESFEKLMTGVTNSFQTRTISLVEFLDFYDAYKETASQLNDLKYELMNAKETINYHTGTTIFK</sequence>
<reference evidence="3 4" key="1">
    <citation type="submission" date="2018-03" db="EMBL/GenBank/DDBJ databases">
        <title>Genomic Encyclopedia of Type Strains, Phase III (KMG-III): the genomes of soil and plant-associated and newly described type strains.</title>
        <authorList>
            <person name="Whitman W."/>
        </authorList>
    </citation>
    <scope>NUCLEOTIDE SEQUENCE [LARGE SCALE GENOMIC DNA]</scope>
    <source>
        <strain evidence="3 4">CGMCC 1.9313</strain>
    </source>
</reference>
<accession>A0A2T0U4E2</accession>
<evidence type="ECO:0000313" key="4">
    <source>
        <dbReference type="Proteomes" id="UP000238034"/>
    </source>
</evidence>
<dbReference type="AlphaFoldDB" id="A0A2T0U4E2"/>
<organism evidence="3 4">
    <name type="scientific">Arcticibacter pallidicorallinus</name>
    <dbReference type="NCBI Taxonomy" id="1259464"/>
    <lineage>
        <taxon>Bacteria</taxon>
        <taxon>Pseudomonadati</taxon>
        <taxon>Bacteroidota</taxon>
        <taxon>Sphingobacteriia</taxon>
        <taxon>Sphingobacteriales</taxon>
        <taxon>Sphingobacteriaceae</taxon>
        <taxon>Arcticibacter</taxon>
    </lineage>
</organism>
<dbReference type="InterPro" id="IPR003423">
    <property type="entry name" value="OMP_efflux"/>
</dbReference>
<keyword evidence="2" id="KW-0732">Signal</keyword>
<dbReference type="InterPro" id="IPR010131">
    <property type="entry name" value="MdtP/NodT-like"/>
</dbReference>
<dbReference type="RefSeq" id="WP_181276747.1">
    <property type="nucleotide sequence ID" value="NZ_PVTH01000005.1"/>
</dbReference>
<comment type="similarity">
    <text evidence="1">Belongs to the outer membrane factor (OMF) (TC 1.B.17) family.</text>
</comment>
<name>A0A2T0U4E2_9SPHI</name>
<comment type="caution">
    <text evidence="3">The sequence shown here is derived from an EMBL/GenBank/DDBJ whole genome shotgun (WGS) entry which is preliminary data.</text>
</comment>
<evidence type="ECO:0000256" key="1">
    <source>
        <dbReference type="ARBA" id="ARBA00007613"/>
    </source>
</evidence>
<proteinExistence type="inferred from homology"/>
<evidence type="ECO:0000256" key="2">
    <source>
        <dbReference type="SAM" id="SignalP"/>
    </source>
</evidence>
<dbReference type="GO" id="GO:0015562">
    <property type="term" value="F:efflux transmembrane transporter activity"/>
    <property type="evidence" value="ECO:0007669"/>
    <property type="project" value="InterPro"/>
</dbReference>
<dbReference type="SUPFAM" id="SSF56954">
    <property type="entry name" value="Outer membrane efflux proteins (OEP)"/>
    <property type="match status" value="1"/>
</dbReference>
<feature type="signal peptide" evidence="2">
    <location>
        <begin position="1"/>
        <end position="21"/>
    </location>
</feature>
<gene>
    <name evidence="3" type="ORF">B0I27_105266</name>
</gene>
<dbReference type="Proteomes" id="UP000238034">
    <property type="component" value="Unassembled WGS sequence"/>
</dbReference>
<dbReference type="PANTHER" id="PTHR30203:SF23">
    <property type="entry name" value="OUTER MEMBRANE EFFLUX PROTEIN"/>
    <property type="match status" value="1"/>
</dbReference>
<dbReference type="EMBL" id="PVTH01000005">
    <property type="protein sequence ID" value="PRY52797.1"/>
    <property type="molecule type" value="Genomic_DNA"/>
</dbReference>
<dbReference type="PANTHER" id="PTHR30203">
    <property type="entry name" value="OUTER MEMBRANE CATION EFFLUX PROTEIN"/>
    <property type="match status" value="1"/>
</dbReference>
<protein>
    <submittedName>
        <fullName evidence="3">Cobalt-zinc-cadmium efflux system outer membrane protein</fullName>
    </submittedName>
</protein>